<dbReference type="PANTHER" id="PTHR47926:SF461">
    <property type="entry name" value="PENTATRICOPEPTIDE REPEAT SUPERFAMILY PROTEIN"/>
    <property type="match status" value="1"/>
</dbReference>
<feature type="repeat" description="PPR" evidence="2">
    <location>
        <begin position="260"/>
        <end position="294"/>
    </location>
</feature>
<feature type="repeat" description="PPR" evidence="2">
    <location>
        <begin position="59"/>
        <end position="93"/>
    </location>
</feature>
<evidence type="ECO:0000259" key="3">
    <source>
        <dbReference type="Pfam" id="PF14432"/>
    </source>
</evidence>
<dbReference type="InterPro" id="IPR046960">
    <property type="entry name" value="PPR_At4g14850-like_plant"/>
</dbReference>
<feature type="domain" description="DYW" evidence="3">
    <location>
        <begin position="477"/>
        <end position="569"/>
    </location>
</feature>
<dbReference type="AlphaFoldDB" id="A0A835IL51"/>
<dbReference type="GO" id="GO:0003723">
    <property type="term" value="F:RNA binding"/>
    <property type="evidence" value="ECO:0007669"/>
    <property type="project" value="InterPro"/>
</dbReference>
<feature type="repeat" description="PPR" evidence="2">
    <location>
        <begin position="160"/>
        <end position="194"/>
    </location>
</feature>
<keyword evidence="5" id="KW-1185">Reference proteome</keyword>
<dbReference type="Pfam" id="PF20431">
    <property type="entry name" value="E_motif"/>
    <property type="match status" value="1"/>
</dbReference>
<evidence type="ECO:0000313" key="4">
    <source>
        <dbReference type="EMBL" id="KAF9619204.1"/>
    </source>
</evidence>
<evidence type="ECO:0000256" key="1">
    <source>
        <dbReference type="ARBA" id="ARBA00022737"/>
    </source>
</evidence>
<dbReference type="PROSITE" id="PS51375">
    <property type="entry name" value="PPR"/>
    <property type="match status" value="4"/>
</dbReference>
<dbReference type="NCBIfam" id="TIGR00756">
    <property type="entry name" value="PPR"/>
    <property type="match status" value="4"/>
</dbReference>
<dbReference type="GO" id="GO:0008270">
    <property type="term" value="F:zinc ion binding"/>
    <property type="evidence" value="ECO:0007669"/>
    <property type="project" value="InterPro"/>
</dbReference>
<dbReference type="Pfam" id="PF13041">
    <property type="entry name" value="PPR_2"/>
    <property type="match status" value="3"/>
</dbReference>
<dbReference type="FunFam" id="1.25.40.10:FF:000344">
    <property type="entry name" value="Pentatricopeptide repeat-containing protein"/>
    <property type="match status" value="1"/>
</dbReference>
<dbReference type="Pfam" id="PF20430">
    <property type="entry name" value="Eplus_motif"/>
    <property type="match status" value="1"/>
</dbReference>
<dbReference type="OrthoDB" id="185373at2759"/>
<feature type="repeat" description="PPR" evidence="2">
    <location>
        <begin position="129"/>
        <end position="159"/>
    </location>
</feature>
<keyword evidence="1" id="KW-0677">Repeat</keyword>
<dbReference type="EMBL" id="JADFTS010000002">
    <property type="protein sequence ID" value="KAF9619204.1"/>
    <property type="molecule type" value="Genomic_DNA"/>
</dbReference>
<proteinExistence type="predicted"/>
<dbReference type="FunFam" id="1.25.40.10:FF:000184">
    <property type="entry name" value="Pentatricopeptide repeat-containing protein, chloroplastic"/>
    <property type="match status" value="1"/>
</dbReference>
<protein>
    <recommendedName>
        <fullName evidence="3">DYW domain-containing protein</fullName>
    </recommendedName>
</protein>
<dbReference type="Gene3D" id="1.25.40.10">
    <property type="entry name" value="Tetratricopeptide repeat domain"/>
    <property type="match status" value="3"/>
</dbReference>
<sequence>MEISTLTQAMQLHAHIIKTGNEDNHNILSLSKLFNFTALSHSGNLSYARKIFDSLPRPNSYFWNTIIRAYAKSTEPEQALHLFLSMQHKDHKPDKFTYPFILKSCACLRKVDEGKQFHALVYKTGLQSDRYIQNSLIHMYCYCGESDCATRVFEQMSNKDVVTWTSIIDGCVDDNRSTEALKLFGRMQEEGIEPNDATVVSVLRACADVGALDTGRKVHQIVAQKRISKANVGTALVDMYSKCGCIDSALQVFETIEQKDAYAWTAMISGLASHGMSEKAINFFEQMVELNVKPDVRTITAVLSACRNSAWVQQGYSYFNNMEKRFGIRPTIQHYGCMVDLLARVGHLKEAELFIKRMPIEPDSVVWRNLIWACKMHGDHDRGDRLMNQNQLLQMDSSDSGSYVLYGNVYASNGNWCEKAKVRELINKKGLTKPKGSSRIEVKGIIHKFFAGDTEHPQAENIYKKLDEIADQLSTVGYQPKISEVMLDIEDEEKAFQLHHHSEKLAVAFALISTKIDTRIHIVKNLRSCEDCHSVMKLISKMYEREIIIRDRIRFHHFKNGNCSCGDYW</sequence>
<evidence type="ECO:0000313" key="5">
    <source>
        <dbReference type="Proteomes" id="UP000631114"/>
    </source>
</evidence>
<accession>A0A835IL51</accession>
<organism evidence="4 5">
    <name type="scientific">Coptis chinensis</name>
    <dbReference type="NCBI Taxonomy" id="261450"/>
    <lineage>
        <taxon>Eukaryota</taxon>
        <taxon>Viridiplantae</taxon>
        <taxon>Streptophyta</taxon>
        <taxon>Embryophyta</taxon>
        <taxon>Tracheophyta</taxon>
        <taxon>Spermatophyta</taxon>
        <taxon>Magnoliopsida</taxon>
        <taxon>Ranunculales</taxon>
        <taxon>Ranunculaceae</taxon>
        <taxon>Coptidoideae</taxon>
        <taxon>Coptis</taxon>
    </lineage>
</organism>
<dbReference type="InterPro" id="IPR046848">
    <property type="entry name" value="E_motif"/>
</dbReference>
<dbReference type="InterPro" id="IPR002885">
    <property type="entry name" value="PPR_rpt"/>
</dbReference>
<comment type="caution">
    <text evidence="4">The sequence shown here is derived from an EMBL/GenBank/DDBJ whole genome shotgun (WGS) entry which is preliminary data.</text>
</comment>
<dbReference type="Pfam" id="PF01535">
    <property type="entry name" value="PPR"/>
    <property type="match status" value="2"/>
</dbReference>
<evidence type="ECO:0000256" key="2">
    <source>
        <dbReference type="PROSITE-ProRule" id="PRU00708"/>
    </source>
</evidence>
<name>A0A835IL51_9MAGN</name>
<dbReference type="Proteomes" id="UP000631114">
    <property type="component" value="Unassembled WGS sequence"/>
</dbReference>
<dbReference type="InterPro" id="IPR046849">
    <property type="entry name" value="E2_motif"/>
</dbReference>
<reference evidence="4 5" key="1">
    <citation type="submission" date="2020-10" db="EMBL/GenBank/DDBJ databases">
        <title>The Coptis chinensis genome and diversification of protoberbering-type alkaloids.</title>
        <authorList>
            <person name="Wang B."/>
            <person name="Shu S."/>
            <person name="Song C."/>
            <person name="Liu Y."/>
        </authorList>
    </citation>
    <scope>NUCLEOTIDE SEQUENCE [LARGE SCALE GENOMIC DNA]</scope>
    <source>
        <strain evidence="4">HL-2020</strain>
        <tissue evidence="4">Leaf</tissue>
    </source>
</reference>
<dbReference type="InterPro" id="IPR011990">
    <property type="entry name" value="TPR-like_helical_dom_sf"/>
</dbReference>
<dbReference type="InterPro" id="IPR032867">
    <property type="entry name" value="DYW_dom"/>
</dbReference>
<dbReference type="Pfam" id="PF14432">
    <property type="entry name" value="DYW_deaminase"/>
    <property type="match status" value="1"/>
</dbReference>
<dbReference type="GO" id="GO:0009451">
    <property type="term" value="P:RNA modification"/>
    <property type="evidence" value="ECO:0007669"/>
    <property type="project" value="InterPro"/>
</dbReference>
<dbReference type="PANTHER" id="PTHR47926">
    <property type="entry name" value="PENTATRICOPEPTIDE REPEAT-CONTAINING PROTEIN"/>
    <property type="match status" value="1"/>
</dbReference>
<gene>
    <name evidence="4" type="ORF">IFM89_005758</name>
</gene>